<dbReference type="PANTHER" id="PTHR43861">
    <property type="entry name" value="TRANS-ACONITATE 2-METHYLTRANSFERASE-RELATED"/>
    <property type="match status" value="1"/>
</dbReference>
<gene>
    <name evidence="2" type="ORF">ACFSNB_10205</name>
</gene>
<keyword evidence="1 2" id="KW-0808">Transferase</keyword>
<protein>
    <submittedName>
        <fullName evidence="2">Class I SAM-dependent methyltransferase</fullName>
        <ecNumber evidence="2">2.1.1.-</ecNumber>
    </submittedName>
</protein>
<comment type="caution">
    <text evidence="2">The sequence shown here is derived from an EMBL/GenBank/DDBJ whole genome shotgun (WGS) entry which is preliminary data.</text>
</comment>
<dbReference type="Gene3D" id="3.40.50.150">
    <property type="entry name" value="Vaccinia Virus protein VP39"/>
    <property type="match status" value="1"/>
</dbReference>
<keyword evidence="2" id="KW-0489">Methyltransferase</keyword>
<dbReference type="Proteomes" id="UP001597296">
    <property type="component" value="Unassembled WGS sequence"/>
</dbReference>
<dbReference type="SUPFAM" id="SSF53335">
    <property type="entry name" value="S-adenosyl-L-methionine-dependent methyltransferases"/>
    <property type="match status" value="1"/>
</dbReference>
<dbReference type="EMBL" id="JBHUIY010000017">
    <property type="protein sequence ID" value="MFD2234180.1"/>
    <property type="molecule type" value="Genomic_DNA"/>
</dbReference>
<dbReference type="GO" id="GO:0032259">
    <property type="term" value="P:methylation"/>
    <property type="evidence" value="ECO:0007669"/>
    <property type="project" value="UniProtKB-KW"/>
</dbReference>
<dbReference type="Pfam" id="PF13489">
    <property type="entry name" value="Methyltransf_23"/>
    <property type="match status" value="1"/>
</dbReference>
<dbReference type="EC" id="2.1.1.-" evidence="2"/>
<accession>A0ABW5CAC1</accession>
<dbReference type="PANTHER" id="PTHR43861:SF3">
    <property type="entry name" value="PUTATIVE (AFU_ORTHOLOGUE AFUA_2G14390)-RELATED"/>
    <property type="match status" value="1"/>
</dbReference>
<reference evidence="3" key="1">
    <citation type="journal article" date="2019" name="Int. J. Syst. Evol. Microbiol.">
        <title>The Global Catalogue of Microorganisms (GCM) 10K type strain sequencing project: providing services to taxonomists for standard genome sequencing and annotation.</title>
        <authorList>
            <consortium name="The Broad Institute Genomics Platform"/>
            <consortium name="The Broad Institute Genome Sequencing Center for Infectious Disease"/>
            <person name="Wu L."/>
            <person name="Ma J."/>
        </authorList>
    </citation>
    <scope>NUCLEOTIDE SEQUENCE [LARGE SCALE GENOMIC DNA]</scope>
    <source>
        <strain evidence="3">KCTC 15012</strain>
    </source>
</reference>
<keyword evidence="3" id="KW-1185">Reference proteome</keyword>
<evidence type="ECO:0000313" key="3">
    <source>
        <dbReference type="Proteomes" id="UP001597296"/>
    </source>
</evidence>
<dbReference type="RefSeq" id="WP_377316140.1">
    <property type="nucleotide sequence ID" value="NZ_JBHUIY010000017.1"/>
</dbReference>
<dbReference type="GO" id="GO:0008168">
    <property type="term" value="F:methyltransferase activity"/>
    <property type="evidence" value="ECO:0007669"/>
    <property type="project" value="UniProtKB-KW"/>
</dbReference>
<evidence type="ECO:0000313" key="2">
    <source>
        <dbReference type="EMBL" id="MFD2234180.1"/>
    </source>
</evidence>
<organism evidence="2 3">
    <name type="scientific">Phaeospirillum tilakii</name>
    <dbReference type="NCBI Taxonomy" id="741673"/>
    <lineage>
        <taxon>Bacteria</taxon>
        <taxon>Pseudomonadati</taxon>
        <taxon>Pseudomonadota</taxon>
        <taxon>Alphaproteobacteria</taxon>
        <taxon>Rhodospirillales</taxon>
        <taxon>Rhodospirillaceae</taxon>
        <taxon>Phaeospirillum</taxon>
    </lineage>
</organism>
<proteinExistence type="predicted"/>
<dbReference type="CDD" id="cd02440">
    <property type="entry name" value="AdoMet_MTases"/>
    <property type="match status" value="1"/>
</dbReference>
<evidence type="ECO:0000256" key="1">
    <source>
        <dbReference type="ARBA" id="ARBA00022679"/>
    </source>
</evidence>
<dbReference type="InterPro" id="IPR029063">
    <property type="entry name" value="SAM-dependent_MTases_sf"/>
</dbReference>
<name>A0ABW5CAC1_9PROT</name>
<sequence>MNPPPSAPSLPACHLCGGVLAPVEGAAALARVTSDCRPWPAGGALAVCRACATLQSPVDAAWRDEIAALYADYAVYAQAGGAEQRVFAPGDGAAQARSDRLVSALCAAFDLPETGRLLDFGCGNGAFLAAFGRARPGWRLTGLDQCAVHRAAILALPGVEAFLTEPPEPGAARFDLVAMIHSLEHLPDPAGALRETATLLTPGGRLFLETPDLATSPFDLVIADHVSHFTAATLTAVVRRAGLHPLAPPAGWVAKELSLVAAAGGAAGGELAPADPARESRRARALLDWLMAVLAAARGAGPGLAVFGTSISGTWLAQALADRVALFIDEDVNRIGRSHLGRPIVAPDAVPPGQRVVLPFPPAVAAGLAGRLAPRGWDLLSPPALEGSGDA</sequence>